<feature type="region of interest" description="Disordered" evidence="1">
    <location>
        <begin position="43"/>
        <end position="110"/>
    </location>
</feature>
<accession>A0AAE0L680</accession>
<organism evidence="2 3">
    <name type="scientific">Cymbomonas tetramitiformis</name>
    <dbReference type="NCBI Taxonomy" id="36881"/>
    <lineage>
        <taxon>Eukaryota</taxon>
        <taxon>Viridiplantae</taxon>
        <taxon>Chlorophyta</taxon>
        <taxon>Pyramimonadophyceae</taxon>
        <taxon>Pyramimonadales</taxon>
        <taxon>Pyramimonadaceae</taxon>
        <taxon>Cymbomonas</taxon>
    </lineage>
</organism>
<comment type="caution">
    <text evidence="2">The sequence shown here is derived from an EMBL/GenBank/DDBJ whole genome shotgun (WGS) entry which is preliminary data.</text>
</comment>
<evidence type="ECO:0000313" key="3">
    <source>
        <dbReference type="Proteomes" id="UP001190700"/>
    </source>
</evidence>
<evidence type="ECO:0000313" key="2">
    <source>
        <dbReference type="EMBL" id="KAK3273347.1"/>
    </source>
</evidence>
<dbReference type="EMBL" id="LGRX02008514">
    <property type="protein sequence ID" value="KAK3273347.1"/>
    <property type="molecule type" value="Genomic_DNA"/>
</dbReference>
<sequence>VPLLRGDGEAASAGDAKAPRAPDALSTIFDILRFKLKVDEAAPPPNAQDGMGMVSAGSDVEGNGGGMGEATVPTESGGEDGEWGGDVEMGVEADDKDKDSASTLGIMRRM</sequence>
<name>A0AAE0L680_9CHLO</name>
<protein>
    <submittedName>
        <fullName evidence="2">Uncharacterized protein</fullName>
    </submittedName>
</protein>
<feature type="compositionally biased region" description="Acidic residues" evidence="1">
    <location>
        <begin position="77"/>
        <end position="92"/>
    </location>
</feature>
<reference evidence="2 3" key="1">
    <citation type="journal article" date="2015" name="Genome Biol. Evol.">
        <title>Comparative Genomics of a Bacterivorous Green Alga Reveals Evolutionary Causalities and Consequences of Phago-Mixotrophic Mode of Nutrition.</title>
        <authorList>
            <person name="Burns J.A."/>
            <person name="Paasch A."/>
            <person name="Narechania A."/>
            <person name="Kim E."/>
        </authorList>
    </citation>
    <scope>NUCLEOTIDE SEQUENCE [LARGE SCALE GENOMIC DNA]</scope>
    <source>
        <strain evidence="2 3">PLY_AMNH</strain>
    </source>
</reference>
<dbReference type="AlphaFoldDB" id="A0AAE0L680"/>
<proteinExistence type="predicted"/>
<feature type="non-terminal residue" evidence="2">
    <location>
        <position position="1"/>
    </location>
</feature>
<evidence type="ECO:0000256" key="1">
    <source>
        <dbReference type="SAM" id="MobiDB-lite"/>
    </source>
</evidence>
<dbReference type="Proteomes" id="UP001190700">
    <property type="component" value="Unassembled WGS sequence"/>
</dbReference>
<gene>
    <name evidence="2" type="ORF">CYMTET_18399</name>
</gene>
<feature type="region of interest" description="Disordered" evidence="1">
    <location>
        <begin position="1"/>
        <end position="22"/>
    </location>
</feature>
<keyword evidence="3" id="KW-1185">Reference proteome</keyword>